<reference evidence="8 9" key="2">
    <citation type="submission" date="2018-10" db="EMBL/GenBank/DDBJ databases">
        <authorList>
            <consortium name="Pathogen Informatics"/>
        </authorList>
    </citation>
    <scope>NUCLEOTIDE SEQUENCE [LARGE SCALE GENOMIC DNA]</scope>
</reference>
<keyword evidence="3" id="KW-0813">Transport</keyword>
<feature type="domain" description="Importin N-terminal" evidence="7">
    <location>
        <begin position="36"/>
        <end position="113"/>
    </location>
</feature>
<keyword evidence="5" id="KW-0653">Protein transport</keyword>
<accession>A0A0N4V403</accession>
<dbReference type="GO" id="GO:0031267">
    <property type="term" value="F:small GTPase binding"/>
    <property type="evidence" value="ECO:0007669"/>
    <property type="project" value="InterPro"/>
</dbReference>
<dbReference type="GO" id="GO:0005635">
    <property type="term" value="C:nuclear envelope"/>
    <property type="evidence" value="ECO:0007669"/>
    <property type="project" value="TreeGrafter"/>
</dbReference>
<dbReference type="PANTHER" id="PTHR10997">
    <property type="entry name" value="IMPORTIN-7, 8, 11"/>
    <property type="match status" value="1"/>
</dbReference>
<keyword evidence="4" id="KW-0963">Cytoplasm</keyword>
<dbReference type="InterPro" id="IPR001494">
    <property type="entry name" value="Importin-beta_N"/>
</dbReference>
<dbReference type="OrthoDB" id="760868at2759"/>
<dbReference type="InterPro" id="IPR011989">
    <property type="entry name" value="ARM-like"/>
</dbReference>
<evidence type="ECO:0000256" key="1">
    <source>
        <dbReference type="ARBA" id="ARBA00004123"/>
    </source>
</evidence>
<dbReference type="PANTHER" id="PTHR10997:SF18">
    <property type="entry name" value="D-IMPORTIN 7_RANBP7"/>
    <property type="match status" value="1"/>
</dbReference>
<evidence type="ECO:0000256" key="5">
    <source>
        <dbReference type="ARBA" id="ARBA00022927"/>
    </source>
</evidence>
<dbReference type="Pfam" id="PF03810">
    <property type="entry name" value="IBN_N"/>
    <property type="match status" value="1"/>
</dbReference>
<evidence type="ECO:0000313" key="9">
    <source>
        <dbReference type="Proteomes" id="UP000274131"/>
    </source>
</evidence>
<evidence type="ECO:0000256" key="6">
    <source>
        <dbReference type="ARBA" id="ARBA00023242"/>
    </source>
</evidence>
<evidence type="ECO:0000256" key="2">
    <source>
        <dbReference type="ARBA" id="ARBA00004496"/>
    </source>
</evidence>
<proteinExistence type="predicted"/>
<evidence type="ECO:0000313" key="10">
    <source>
        <dbReference type="WBParaSite" id="EVEC_0000481001-mRNA-1"/>
    </source>
</evidence>
<reference evidence="10" key="1">
    <citation type="submission" date="2016-04" db="UniProtKB">
        <authorList>
            <consortium name="WormBaseParasite"/>
        </authorList>
    </citation>
    <scope>IDENTIFICATION</scope>
</reference>
<evidence type="ECO:0000259" key="7">
    <source>
        <dbReference type="PROSITE" id="PS50166"/>
    </source>
</evidence>
<dbReference type="GO" id="GO:0006606">
    <property type="term" value="P:protein import into nucleus"/>
    <property type="evidence" value="ECO:0007669"/>
    <property type="project" value="TreeGrafter"/>
</dbReference>
<dbReference type="Gene3D" id="1.25.10.10">
    <property type="entry name" value="Leucine-rich Repeat Variant"/>
    <property type="match status" value="1"/>
</dbReference>
<gene>
    <name evidence="8" type="ORF">EVEC_LOCUS4518</name>
</gene>
<evidence type="ECO:0000313" key="8">
    <source>
        <dbReference type="EMBL" id="VDD89767.1"/>
    </source>
</evidence>
<dbReference type="STRING" id="51028.A0A0N4V403"/>
<keyword evidence="9" id="KW-1185">Reference proteome</keyword>
<dbReference type="WBParaSite" id="EVEC_0000481001-mRNA-1">
    <property type="protein sequence ID" value="EVEC_0000481001-mRNA-1"/>
    <property type="gene ID" value="EVEC_0000481001"/>
</dbReference>
<dbReference type="SUPFAM" id="SSF48371">
    <property type="entry name" value="ARM repeat"/>
    <property type="match status" value="1"/>
</dbReference>
<comment type="subcellular location">
    <subcellularLocation>
        <location evidence="2">Cytoplasm</location>
    </subcellularLocation>
    <subcellularLocation>
        <location evidence="1">Nucleus</location>
    </subcellularLocation>
</comment>
<organism evidence="10">
    <name type="scientific">Enterobius vermicularis</name>
    <name type="common">Human pinworm</name>
    <dbReference type="NCBI Taxonomy" id="51028"/>
    <lineage>
        <taxon>Eukaryota</taxon>
        <taxon>Metazoa</taxon>
        <taxon>Ecdysozoa</taxon>
        <taxon>Nematoda</taxon>
        <taxon>Chromadorea</taxon>
        <taxon>Rhabditida</taxon>
        <taxon>Spirurina</taxon>
        <taxon>Oxyuridomorpha</taxon>
        <taxon>Oxyuroidea</taxon>
        <taxon>Oxyuridae</taxon>
        <taxon>Enterobius</taxon>
    </lineage>
</organism>
<dbReference type="InterPro" id="IPR016024">
    <property type="entry name" value="ARM-type_fold"/>
</dbReference>
<evidence type="ECO:0000256" key="4">
    <source>
        <dbReference type="ARBA" id="ARBA00022490"/>
    </source>
</evidence>
<dbReference type="SMART" id="SM00913">
    <property type="entry name" value="IBN_N"/>
    <property type="match status" value="1"/>
</dbReference>
<evidence type="ECO:0000256" key="3">
    <source>
        <dbReference type="ARBA" id="ARBA00022448"/>
    </source>
</evidence>
<sequence>MVTSSDEEPDLCPADLEELVSLLKCPLDKLQLMLEANQLLEQVALKPGFLKKLMKVLVDVSIAPKARERAMAYLKHQIRFLWTSEKKPNRPQAVISESDKQLVRTTLMTYYFEDRGYDRQVTEMVVALMTSLDFNKHQWSYLPPTLCEIIDKAPEDSKEEERSYSLAFRFLYRFLLAIDLRRHDSERADMQRFLRTMQQRMYLIFPRNDDLISDGGLFVQKCILKALYAIFMTCIDKEVFKESELSDWVTYMIRVLERVVDIDEYDEFVQELWWSCKKWSVRTITFLYTKYFHHDRSRGSSYFPKFFEDNVAQPVFVALKDLLQKYANYELSDPRLIYHTFVYFSKVVYHDGTRANLRRVIQNVCLPAVMRSMFPSPQSITLFNTAPIEFIQREYDVYRFLIEESSPAGDFLRGLCRRCGHLKGSYDYAIRCLTESHMKDDSKTEAALMLLGYVGDVYAESCVPMQLDDNFTNLVIPLMRREKSPRLRSKACWTVGRYAHARHASPKIYSDIQVALADRILHDDSTPVVVEAMIAQDALMNDDTLKLGLQTLFVPMFAKFAQVICQTYMEEVVAALRKFLYTFRIDHFGQPPVLAGHLVLVYKELIKVANAGGPDIVWPAISRLLGCFEAIASRTQDLGIGYHEVVIPCVKVAMDVFMNKYALLYEEAFSLVTATLYMDILQCHWAALFFAYRSAMLYEGCIFPMMTPMLRKLVTIDKSWLLAEPERLHLIYQLVMRTLRDPDQTSSAHVYAAKLLECVVIEYSGRLNHCIAYFAEDCLRLQKQCYFDNNAQIMIAVLLIACLTESPQLMLTKFPKWGELVKDGLHYLADFLLASSCDFHGVHDRRMHIAGWVFLWRCPPEYRPKIVVDQSTKIMECIMNVFEGLERARRRQLIEFKNACCGNVSDSDGFASVEEDFQDAADENEEKRHWSKKEIKGNSEDDDKSLLEDKFHFVVDYESTFDEYSLLSGAFNRLAREDRELLAKLSDSSGMGEHQRMIFDKIKKNVCYIVIFFSDDKVVSLLLSITALVDSDDFVVLHFDVFLHLPLDVFGFVRSLFTRSPFVIFEFILVEIPVPILSQNAKKGGLAKKVFEVLAVEMDDFAAVRNVSNDLASAAQLTLFLLLFDGFKTRENTNSERIATSNLGSKLQFDDVLLT</sequence>
<dbReference type="AlphaFoldDB" id="A0A0N4V403"/>
<dbReference type="PROSITE" id="PS50166">
    <property type="entry name" value="IMPORTIN_B_NT"/>
    <property type="match status" value="1"/>
</dbReference>
<dbReference type="EMBL" id="UXUI01007881">
    <property type="protein sequence ID" value="VDD89767.1"/>
    <property type="molecule type" value="Genomic_DNA"/>
</dbReference>
<dbReference type="GO" id="GO:0005829">
    <property type="term" value="C:cytosol"/>
    <property type="evidence" value="ECO:0007669"/>
    <property type="project" value="TreeGrafter"/>
</dbReference>
<dbReference type="Proteomes" id="UP000274131">
    <property type="component" value="Unassembled WGS sequence"/>
</dbReference>
<keyword evidence="6" id="KW-0539">Nucleus</keyword>
<protein>
    <submittedName>
        <fullName evidence="10">Importin N-terminal domain-containing protein</fullName>
    </submittedName>
</protein>
<name>A0A0N4V403_ENTVE</name>